<sequence>PTLSPQERAFIVEALANITSPPEAVKRAESIIIKVREG</sequence>
<dbReference type="AlphaFoldDB" id="A0A0F9GDS3"/>
<comment type="caution">
    <text evidence="1">The sequence shown here is derived from an EMBL/GenBank/DDBJ whole genome shotgun (WGS) entry which is preliminary data.</text>
</comment>
<dbReference type="EMBL" id="LAZR01028862">
    <property type="protein sequence ID" value="KKL61297.1"/>
    <property type="molecule type" value="Genomic_DNA"/>
</dbReference>
<name>A0A0F9GDS3_9ZZZZ</name>
<organism evidence="1">
    <name type="scientific">marine sediment metagenome</name>
    <dbReference type="NCBI Taxonomy" id="412755"/>
    <lineage>
        <taxon>unclassified sequences</taxon>
        <taxon>metagenomes</taxon>
        <taxon>ecological metagenomes</taxon>
    </lineage>
</organism>
<proteinExistence type="predicted"/>
<feature type="non-terminal residue" evidence="1">
    <location>
        <position position="1"/>
    </location>
</feature>
<accession>A0A0F9GDS3</accession>
<protein>
    <submittedName>
        <fullName evidence="1">Uncharacterized protein</fullName>
    </submittedName>
</protein>
<gene>
    <name evidence="1" type="ORF">LCGC14_2196770</name>
</gene>
<reference evidence="1" key="1">
    <citation type="journal article" date="2015" name="Nature">
        <title>Complex archaea that bridge the gap between prokaryotes and eukaryotes.</title>
        <authorList>
            <person name="Spang A."/>
            <person name="Saw J.H."/>
            <person name="Jorgensen S.L."/>
            <person name="Zaremba-Niedzwiedzka K."/>
            <person name="Martijn J."/>
            <person name="Lind A.E."/>
            <person name="van Eijk R."/>
            <person name="Schleper C."/>
            <person name="Guy L."/>
            <person name="Ettema T.J."/>
        </authorList>
    </citation>
    <scope>NUCLEOTIDE SEQUENCE</scope>
</reference>
<evidence type="ECO:0000313" key="1">
    <source>
        <dbReference type="EMBL" id="KKL61297.1"/>
    </source>
</evidence>